<gene>
    <name evidence="10" type="ORF">SAMN05443144_1276</name>
</gene>
<dbReference type="InterPro" id="IPR012336">
    <property type="entry name" value="Thioredoxin-like_fold"/>
</dbReference>
<dbReference type="Pfam" id="PF02683">
    <property type="entry name" value="DsbD_TM"/>
    <property type="match status" value="1"/>
</dbReference>
<evidence type="ECO:0000256" key="3">
    <source>
        <dbReference type="ARBA" id="ARBA00022692"/>
    </source>
</evidence>
<evidence type="ECO:0000256" key="1">
    <source>
        <dbReference type="ARBA" id="ARBA00004651"/>
    </source>
</evidence>
<evidence type="ECO:0000256" key="4">
    <source>
        <dbReference type="ARBA" id="ARBA00022748"/>
    </source>
</evidence>
<keyword evidence="3 8" id="KW-0812">Transmembrane</keyword>
<dbReference type="EMBL" id="FQUS01000027">
    <property type="protein sequence ID" value="SHG39727.1"/>
    <property type="molecule type" value="Genomic_DNA"/>
</dbReference>
<protein>
    <submittedName>
        <fullName evidence="10">Thiol:disulfide interchange protein DsbD</fullName>
    </submittedName>
</protein>
<dbReference type="GO" id="GO:0005886">
    <property type="term" value="C:plasma membrane"/>
    <property type="evidence" value="ECO:0007669"/>
    <property type="project" value="UniProtKB-SubCell"/>
</dbReference>
<dbReference type="InterPro" id="IPR017937">
    <property type="entry name" value="Thioredoxin_CS"/>
</dbReference>
<dbReference type="InterPro" id="IPR028250">
    <property type="entry name" value="DsbDN"/>
</dbReference>
<organism evidence="10 11">
    <name type="scientific">Fodinibius roseus</name>
    <dbReference type="NCBI Taxonomy" id="1194090"/>
    <lineage>
        <taxon>Bacteria</taxon>
        <taxon>Pseudomonadati</taxon>
        <taxon>Balneolota</taxon>
        <taxon>Balneolia</taxon>
        <taxon>Balneolales</taxon>
        <taxon>Balneolaceae</taxon>
        <taxon>Fodinibius</taxon>
    </lineage>
</organism>
<dbReference type="Proteomes" id="UP000184041">
    <property type="component" value="Unassembled WGS sequence"/>
</dbReference>
<keyword evidence="2" id="KW-1003">Cell membrane</keyword>
<dbReference type="InterPro" id="IPR036249">
    <property type="entry name" value="Thioredoxin-like_sf"/>
</dbReference>
<evidence type="ECO:0000256" key="2">
    <source>
        <dbReference type="ARBA" id="ARBA00022475"/>
    </source>
</evidence>
<feature type="transmembrane region" description="Helical" evidence="8">
    <location>
        <begin position="330"/>
        <end position="358"/>
    </location>
</feature>
<dbReference type="OrthoDB" id="9811036at2"/>
<dbReference type="Pfam" id="PF13098">
    <property type="entry name" value="Thioredoxin_2"/>
    <property type="match status" value="1"/>
</dbReference>
<dbReference type="AlphaFoldDB" id="A0A1M5JGQ4"/>
<comment type="subcellular location">
    <subcellularLocation>
        <location evidence="1">Cell membrane</location>
        <topology evidence="1">Multi-pass membrane protein</topology>
    </subcellularLocation>
</comment>
<dbReference type="STRING" id="1194090.SAMN05443144_1276"/>
<dbReference type="PROSITE" id="PS51352">
    <property type="entry name" value="THIOREDOXIN_2"/>
    <property type="match status" value="1"/>
</dbReference>
<reference evidence="10 11" key="1">
    <citation type="submission" date="2016-11" db="EMBL/GenBank/DDBJ databases">
        <authorList>
            <person name="Jaros S."/>
            <person name="Januszkiewicz K."/>
            <person name="Wedrychowicz H."/>
        </authorList>
    </citation>
    <scope>NUCLEOTIDE SEQUENCE [LARGE SCALE GENOMIC DNA]</scope>
    <source>
        <strain evidence="10 11">DSM 21986</strain>
    </source>
</reference>
<dbReference type="GO" id="GO:0045454">
    <property type="term" value="P:cell redox homeostasis"/>
    <property type="evidence" value="ECO:0007669"/>
    <property type="project" value="TreeGrafter"/>
</dbReference>
<evidence type="ECO:0000256" key="6">
    <source>
        <dbReference type="ARBA" id="ARBA00023136"/>
    </source>
</evidence>
<name>A0A1M5JGQ4_9BACT</name>
<keyword evidence="6 8" id="KW-0472">Membrane</keyword>
<dbReference type="PANTHER" id="PTHR32234:SF0">
    <property type="entry name" value="THIOL:DISULFIDE INTERCHANGE PROTEIN DSBD"/>
    <property type="match status" value="1"/>
</dbReference>
<keyword evidence="11" id="KW-1185">Reference proteome</keyword>
<evidence type="ECO:0000256" key="5">
    <source>
        <dbReference type="ARBA" id="ARBA00022989"/>
    </source>
</evidence>
<dbReference type="Gene3D" id="3.40.30.10">
    <property type="entry name" value="Glutaredoxin"/>
    <property type="match status" value="1"/>
</dbReference>
<dbReference type="PROSITE" id="PS00194">
    <property type="entry name" value="THIOREDOXIN_1"/>
    <property type="match status" value="1"/>
</dbReference>
<feature type="transmembrane region" description="Helical" evidence="8">
    <location>
        <begin position="364"/>
        <end position="387"/>
    </location>
</feature>
<evidence type="ECO:0000313" key="10">
    <source>
        <dbReference type="EMBL" id="SHG39727.1"/>
    </source>
</evidence>
<proteinExistence type="predicted"/>
<dbReference type="Pfam" id="PF11412">
    <property type="entry name" value="DsbD_N"/>
    <property type="match status" value="1"/>
</dbReference>
<feature type="transmembrane region" description="Helical" evidence="8">
    <location>
        <begin position="251"/>
        <end position="275"/>
    </location>
</feature>
<evidence type="ECO:0000259" key="9">
    <source>
        <dbReference type="PROSITE" id="PS51352"/>
    </source>
</evidence>
<evidence type="ECO:0000256" key="7">
    <source>
        <dbReference type="ARBA" id="ARBA00023284"/>
    </source>
</evidence>
<accession>A0A1M5JGQ4</accession>
<dbReference type="RefSeq" id="WP_073067814.1">
    <property type="nucleotide sequence ID" value="NZ_FQUS01000027.1"/>
</dbReference>
<feature type="transmembrane region" description="Helical" evidence="8">
    <location>
        <begin position="407"/>
        <end position="425"/>
    </location>
</feature>
<dbReference type="InterPro" id="IPR013766">
    <property type="entry name" value="Thioredoxin_domain"/>
</dbReference>
<keyword evidence="7" id="KW-0676">Redox-active center</keyword>
<evidence type="ECO:0000313" key="11">
    <source>
        <dbReference type="Proteomes" id="UP000184041"/>
    </source>
</evidence>
<dbReference type="GO" id="GO:0015035">
    <property type="term" value="F:protein-disulfide reductase activity"/>
    <property type="evidence" value="ECO:0007669"/>
    <property type="project" value="TreeGrafter"/>
</dbReference>
<feature type="transmembrane region" description="Helical" evidence="8">
    <location>
        <begin position="463"/>
        <end position="480"/>
    </location>
</feature>
<dbReference type="InterPro" id="IPR035671">
    <property type="entry name" value="DsbD_gamma"/>
</dbReference>
<dbReference type="SUPFAM" id="SSF52833">
    <property type="entry name" value="Thioredoxin-like"/>
    <property type="match status" value="1"/>
</dbReference>
<feature type="transmembrane region" description="Helical" evidence="8">
    <location>
        <begin position="206"/>
        <end position="230"/>
    </location>
</feature>
<keyword evidence="4" id="KW-0201">Cytochrome c-type biogenesis</keyword>
<dbReference type="PANTHER" id="PTHR32234">
    <property type="entry name" value="THIOL:DISULFIDE INTERCHANGE PROTEIN DSBD"/>
    <property type="match status" value="1"/>
</dbReference>
<feature type="transmembrane region" description="Helical" evidence="8">
    <location>
        <begin position="431"/>
        <end position="451"/>
    </location>
</feature>
<keyword evidence="5 8" id="KW-1133">Transmembrane helix</keyword>
<sequence length="596" mass="63933">MKVQRVIFLLAILLFGFEGLLSAQPTGSAGKVATEIRLSQNVVPAGDTVAAAVVMNIEEGWHVNAHEPTLDYLIGTELEIDDHPEFTITGIQYPKSERFTFAFAGEPLDVYHGSAPVFVTLKASSELEPGTYSLNGSLRVQACDDKSCLPPSTIDIAIPVDIAAANTGFKSINQKLFSANAGESISSSSVSLRDNSIASMFDERGAILGFLGIFLIGLALNLTPCVYPMLSVTVSLFGGRADQQTNTLQSFGMASIYVLGIVSMYSVLGVAAAYTGSLFGSWLQSSVVLGAVGIILLTMALSMFGLYELQPPQWVLQKLGGSQQAVGPTGLFLSGIMVGIFAAPCIGPPVIALLTFVGAQGDPLFGFFTFFVMAVGLGLPYLILGTFSNLLSKLPKSGQWMVWVKKVFGVVLVSAALFFLALAWFPKYVLYTLPPTLILGGIYLGFLESSGRSLKIFSRVKRVVGIAGMIGGLLVIMNLAKPTVDWETYSPDKLEAAASKDTPVVLDFTADWCVPCLELDRITFTDPEVIAALQPYRTIKVDLTDYESAESEALRKKFGVAGVPTIIFLDDEGNEIEGARIVGFVNAEEFLKRIPE</sequence>
<dbReference type="InterPro" id="IPR003834">
    <property type="entry name" value="Cyt_c_assmbl_TM_dom"/>
</dbReference>
<dbReference type="CDD" id="cd02953">
    <property type="entry name" value="DsbDgamma"/>
    <property type="match status" value="1"/>
</dbReference>
<evidence type="ECO:0000256" key="8">
    <source>
        <dbReference type="SAM" id="Phobius"/>
    </source>
</evidence>
<feature type="domain" description="Thioredoxin" evidence="9">
    <location>
        <begin position="468"/>
        <end position="596"/>
    </location>
</feature>
<feature type="transmembrane region" description="Helical" evidence="8">
    <location>
        <begin position="287"/>
        <end position="309"/>
    </location>
</feature>
<dbReference type="GO" id="GO:0017004">
    <property type="term" value="P:cytochrome complex assembly"/>
    <property type="evidence" value="ECO:0007669"/>
    <property type="project" value="UniProtKB-KW"/>
</dbReference>